<keyword evidence="2" id="KW-1185">Reference proteome</keyword>
<evidence type="ECO:0000313" key="1">
    <source>
        <dbReference type="EnsemblPlants" id="AUR62042378-RA:cds"/>
    </source>
</evidence>
<dbReference type="EnsemblPlants" id="AUR62042378-RA">
    <property type="protein sequence ID" value="AUR62042378-RA:cds"/>
    <property type="gene ID" value="AUR62042378"/>
</dbReference>
<sequence>MSQDPSKTDEKEIPSPSTHAAELNQAWYDWMCLYDAKEKIMTAQSVEEMSNFLNRINHEKADEILDYEFDEVKFKWKTPKYTLDCGVFIMMHMLCFIGDPFDSDLDLANRRKVYQH</sequence>
<name>A0A803N927_CHEQI</name>
<accession>A0A803N927</accession>
<proteinExistence type="predicted"/>
<dbReference type="AlphaFoldDB" id="A0A803N927"/>
<evidence type="ECO:0000313" key="2">
    <source>
        <dbReference type="Proteomes" id="UP000596660"/>
    </source>
</evidence>
<protein>
    <submittedName>
        <fullName evidence="1">Uncharacterized protein</fullName>
    </submittedName>
</protein>
<dbReference type="Gramene" id="AUR62042378-RA">
    <property type="protein sequence ID" value="AUR62042378-RA:cds"/>
    <property type="gene ID" value="AUR62042378"/>
</dbReference>
<organism evidence="1 2">
    <name type="scientific">Chenopodium quinoa</name>
    <name type="common">Quinoa</name>
    <dbReference type="NCBI Taxonomy" id="63459"/>
    <lineage>
        <taxon>Eukaryota</taxon>
        <taxon>Viridiplantae</taxon>
        <taxon>Streptophyta</taxon>
        <taxon>Embryophyta</taxon>
        <taxon>Tracheophyta</taxon>
        <taxon>Spermatophyta</taxon>
        <taxon>Magnoliopsida</taxon>
        <taxon>eudicotyledons</taxon>
        <taxon>Gunneridae</taxon>
        <taxon>Pentapetalae</taxon>
        <taxon>Caryophyllales</taxon>
        <taxon>Chenopodiaceae</taxon>
        <taxon>Chenopodioideae</taxon>
        <taxon>Atripliceae</taxon>
        <taxon>Chenopodium</taxon>
    </lineage>
</organism>
<reference evidence="1" key="1">
    <citation type="journal article" date="2017" name="Nature">
        <title>The genome of Chenopodium quinoa.</title>
        <authorList>
            <person name="Jarvis D.E."/>
            <person name="Ho Y.S."/>
            <person name="Lightfoot D.J."/>
            <person name="Schmoeckel S.M."/>
            <person name="Li B."/>
            <person name="Borm T.J.A."/>
            <person name="Ohyanagi H."/>
            <person name="Mineta K."/>
            <person name="Michell C.T."/>
            <person name="Saber N."/>
            <person name="Kharbatia N.M."/>
            <person name="Rupper R.R."/>
            <person name="Sharp A.R."/>
            <person name="Dally N."/>
            <person name="Boughton B.A."/>
            <person name="Woo Y.H."/>
            <person name="Gao G."/>
            <person name="Schijlen E.G.W.M."/>
            <person name="Guo X."/>
            <person name="Momin A.A."/>
            <person name="Negrao S."/>
            <person name="Al-Babili S."/>
            <person name="Gehring C."/>
            <person name="Roessner U."/>
            <person name="Jung C."/>
            <person name="Murphy K."/>
            <person name="Arold S.T."/>
            <person name="Gojobori T."/>
            <person name="van der Linden C.G."/>
            <person name="van Loo E.N."/>
            <person name="Jellen E.N."/>
            <person name="Maughan P.J."/>
            <person name="Tester M."/>
        </authorList>
    </citation>
    <scope>NUCLEOTIDE SEQUENCE [LARGE SCALE GENOMIC DNA]</scope>
    <source>
        <strain evidence="1">cv. PI 614886</strain>
    </source>
</reference>
<dbReference type="Proteomes" id="UP000596660">
    <property type="component" value="Unplaced"/>
</dbReference>
<reference evidence="1" key="2">
    <citation type="submission" date="2021-03" db="UniProtKB">
        <authorList>
            <consortium name="EnsemblPlants"/>
        </authorList>
    </citation>
    <scope>IDENTIFICATION</scope>
</reference>